<feature type="coiled-coil region" evidence="2">
    <location>
        <begin position="92"/>
        <end position="126"/>
    </location>
</feature>
<name>A0A0D5NNW5_9BACL</name>
<dbReference type="Pfam" id="PF13411">
    <property type="entry name" value="MerR_1"/>
    <property type="match status" value="1"/>
</dbReference>
<dbReference type="STRING" id="1126833.VN24_23735"/>
<evidence type="ECO:0000256" key="1">
    <source>
        <dbReference type="ARBA" id="ARBA00023125"/>
    </source>
</evidence>
<dbReference type="PANTHER" id="PTHR30204">
    <property type="entry name" value="REDOX-CYCLING DRUG-SENSING TRANSCRIPTIONAL ACTIVATOR SOXR"/>
    <property type="match status" value="1"/>
</dbReference>
<dbReference type="Proteomes" id="UP000032633">
    <property type="component" value="Chromosome"/>
</dbReference>
<keyword evidence="5" id="KW-1185">Reference proteome</keyword>
<dbReference type="PROSITE" id="PS50937">
    <property type="entry name" value="HTH_MERR_2"/>
    <property type="match status" value="1"/>
</dbReference>
<dbReference type="Gene3D" id="1.10.1660.10">
    <property type="match status" value="1"/>
</dbReference>
<evidence type="ECO:0000313" key="4">
    <source>
        <dbReference type="EMBL" id="AJY77014.1"/>
    </source>
</evidence>
<accession>A0A0D5NNW5</accession>
<dbReference type="GO" id="GO:0003677">
    <property type="term" value="F:DNA binding"/>
    <property type="evidence" value="ECO:0007669"/>
    <property type="project" value="UniProtKB-KW"/>
</dbReference>
<evidence type="ECO:0000256" key="2">
    <source>
        <dbReference type="SAM" id="Coils"/>
    </source>
</evidence>
<dbReference type="InterPro" id="IPR009061">
    <property type="entry name" value="DNA-bd_dom_put_sf"/>
</dbReference>
<evidence type="ECO:0000313" key="5">
    <source>
        <dbReference type="Proteomes" id="UP000032633"/>
    </source>
</evidence>
<dbReference type="PANTHER" id="PTHR30204:SF98">
    <property type="entry name" value="HTH-TYPE TRANSCRIPTIONAL REGULATOR ADHR"/>
    <property type="match status" value="1"/>
</dbReference>
<dbReference type="KEGG" id="pbj:VN24_23735"/>
<organism evidence="4 5">
    <name type="scientific">Paenibacillus beijingensis</name>
    <dbReference type="NCBI Taxonomy" id="1126833"/>
    <lineage>
        <taxon>Bacteria</taxon>
        <taxon>Bacillati</taxon>
        <taxon>Bacillota</taxon>
        <taxon>Bacilli</taxon>
        <taxon>Bacillales</taxon>
        <taxon>Paenibacillaceae</taxon>
        <taxon>Paenibacillus</taxon>
    </lineage>
</organism>
<dbReference type="InterPro" id="IPR000551">
    <property type="entry name" value="MerR-type_HTH_dom"/>
</dbReference>
<dbReference type="AlphaFoldDB" id="A0A0D5NNW5"/>
<dbReference type="RefSeq" id="WP_045672439.1">
    <property type="nucleotide sequence ID" value="NZ_CP011058.1"/>
</dbReference>
<keyword evidence="2" id="KW-0175">Coiled coil</keyword>
<dbReference type="GO" id="GO:0003700">
    <property type="term" value="F:DNA-binding transcription factor activity"/>
    <property type="evidence" value="ECO:0007669"/>
    <property type="project" value="InterPro"/>
</dbReference>
<sequence length="129" mass="15287">MKKAYTIQQTAECTGLSVHTLRYYEKIGLLTDVNRDGNGYRLYTEADLGWIDFLIRLRATGMPIHEMKTFSDLRSRGESTVSERRALLEEHQKLSLERMRELQENLKKIAEKIDIYKEMEDRLKKEQFI</sequence>
<dbReference type="SUPFAM" id="SSF46955">
    <property type="entry name" value="Putative DNA-binding domain"/>
    <property type="match status" value="1"/>
</dbReference>
<dbReference type="HOGENOM" id="CLU_060077_8_1_9"/>
<reference evidence="5" key="2">
    <citation type="submission" date="2015-03" db="EMBL/GenBank/DDBJ databases">
        <title>Genome sequence of Paenibacillus beijingensis strain DSM 24997T.</title>
        <authorList>
            <person name="Kwak Y."/>
            <person name="Shin J.-H."/>
        </authorList>
    </citation>
    <scope>NUCLEOTIDE SEQUENCE [LARGE SCALE GENOMIC DNA]</scope>
    <source>
        <strain evidence="5">DSM 24997</strain>
    </source>
</reference>
<dbReference type="PRINTS" id="PR00040">
    <property type="entry name" value="HTHMERR"/>
</dbReference>
<dbReference type="OrthoDB" id="9811174at2"/>
<evidence type="ECO:0000259" key="3">
    <source>
        <dbReference type="PROSITE" id="PS50937"/>
    </source>
</evidence>
<keyword evidence="1" id="KW-0238">DNA-binding</keyword>
<dbReference type="PATRIC" id="fig|1126833.4.peg.5219"/>
<reference evidence="4 5" key="1">
    <citation type="journal article" date="2015" name="J. Biotechnol.">
        <title>Complete genome sequence of Paenibacillus beijingensis 7188(T) (=DSM 24997(T)), a novel rhizobacterium from jujube garden soil.</title>
        <authorList>
            <person name="Kwak Y."/>
            <person name="Shin J.H."/>
        </authorList>
    </citation>
    <scope>NUCLEOTIDE SEQUENCE [LARGE SCALE GENOMIC DNA]</scope>
    <source>
        <strain evidence="4 5">DSM 24997</strain>
    </source>
</reference>
<proteinExistence type="predicted"/>
<gene>
    <name evidence="4" type="ORF">VN24_23735</name>
</gene>
<dbReference type="SMART" id="SM00422">
    <property type="entry name" value="HTH_MERR"/>
    <property type="match status" value="1"/>
</dbReference>
<feature type="domain" description="HTH merR-type" evidence="3">
    <location>
        <begin position="4"/>
        <end position="73"/>
    </location>
</feature>
<dbReference type="EMBL" id="CP011058">
    <property type="protein sequence ID" value="AJY77014.1"/>
    <property type="molecule type" value="Genomic_DNA"/>
</dbReference>
<dbReference type="CDD" id="cd01109">
    <property type="entry name" value="HTH_YyaN"/>
    <property type="match status" value="1"/>
</dbReference>
<dbReference type="InterPro" id="IPR047057">
    <property type="entry name" value="MerR_fam"/>
</dbReference>
<protein>
    <submittedName>
        <fullName evidence="4">MerR family transcriptional regulator</fullName>
    </submittedName>
</protein>